<dbReference type="GeneID" id="65131912"/>
<keyword evidence="2" id="KW-1185">Reference proteome</keyword>
<sequence>MSLFEKIIIPFIAPELKKLDFTNSVGFKDCYTYDPDNPTGNNEFYIMFDNSVYNEYTIDLFRRLASSYSVKKTYNKVIDNKSYVVYSFFVNPEVSKFYNNLVSLSFDQKNRYVDFWGKLDEDKETVTENSVLALDKKHSMPLAEFVPPPWYIYN</sequence>
<dbReference type="EMBL" id="MT774409">
    <property type="protein sequence ID" value="QOR57753.1"/>
    <property type="molecule type" value="Genomic_DNA"/>
</dbReference>
<protein>
    <submittedName>
        <fullName evidence="1">Uncharacterized protein</fullName>
    </submittedName>
</protein>
<evidence type="ECO:0000313" key="1">
    <source>
        <dbReference type="EMBL" id="QOR57753.1"/>
    </source>
</evidence>
<dbReference type="KEGG" id="vg:65131912"/>
<dbReference type="RefSeq" id="YP_010113393.1">
    <property type="nucleotide sequence ID" value="NC_055902.1"/>
</dbReference>
<name>A0A7M1RTN7_9CAUD</name>
<reference evidence="1 2" key="1">
    <citation type="submission" date="2020-07" db="EMBL/GenBank/DDBJ databases">
        <title>Taxonomic proposal: Crassvirales, a new order of highly abundant and diverse bacterial viruses.</title>
        <authorList>
            <person name="Shkoporov A.N."/>
            <person name="Stockdale S.R."/>
            <person name="Guerin E."/>
            <person name="Ross R.P."/>
            <person name="Hill C."/>
        </authorList>
    </citation>
    <scope>NUCLEOTIDE SEQUENCE [LARGE SCALE GENOMIC DNA]</scope>
</reference>
<evidence type="ECO:0000313" key="2">
    <source>
        <dbReference type="Proteomes" id="UP000594129"/>
    </source>
</evidence>
<organism evidence="1 2">
    <name type="scientific">uncultured phage cr131_1</name>
    <dbReference type="NCBI Taxonomy" id="2772093"/>
    <lineage>
        <taxon>Viruses</taxon>
        <taxon>Duplodnaviria</taxon>
        <taxon>Heunggongvirae</taxon>
        <taxon>Uroviricota</taxon>
        <taxon>Caudoviricetes</taxon>
        <taxon>Crassvirales</taxon>
        <taxon>Suoliviridae</taxon>
        <taxon>Oafivirinae</taxon>
        <taxon>Cacepaovirus</taxon>
        <taxon>Cacepaovirus simiae</taxon>
    </lineage>
</organism>
<proteinExistence type="predicted"/>
<accession>A0A7M1RTN7</accession>
<dbReference type="Proteomes" id="UP000594129">
    <property type="component" value="Segment"/>
</dbReference>